<protein>
    <submittedName>
        <fullName evidence="3">Uncharacterized protein</fullName>
    </submittedName>
</protein>
<feature type="transmembrane region" description="Helical" evidence="2">
    <location>
        <begin position="12"/>
        <end position="37"/>
    </location>
</feature>
<feature type="compositionally biased region" description="Low complexity" evidence="1">
    <location>
        <begin position="356"/>
        <end position="376"/>
    </location>
</feature>
<keyword evidence="2" id="KW-0812">Transmembrane</keyword>
<evidence type="ECO:0000313" key="4">
    <source>
        <dbReference type="Proteomes" id="UP000521872"/>
    </source>
</evidence>
<feature type="region of interest" description="Disordered" evidence="1">
    <location>
        <begin position="270"/>
        <end position="376"/>
    </location>
</feature>
<dbReference type="Proteomes" id="UP000521872">
    <property type="component" value="Unassembled WGS sequence"/>
</dbReference>
<evidence type="ECO:0000256" key="2">
    <source>
        <dbReference type="SAM" id="Phobius"/>
    </source>
</evidence>
<gene>
    <name evidence="3" type="ORF">D9613_004194</name>
</gene>
<feature type="compositionally biased region" description="Pro residues" evidence="1">
    <location>
        <begin position="342"/>
        <end position="351"/>
    </location>
</feature>
<feature type="compositionally biased region" description="Basic and acidic residues" evidence="1">
    <location>
        <begin position="112"/>
        <end position="123"/>
    </location>
</feature>
<keyword evidence="2" id="KW-0472">Membrane</keyword>
<evidence type="ECO:0000313" key="3">
    <source>
        <dbReference type="EMBL" id="KAF4612424.1"/>
    </source>
</evidence>
<proteinExistence type="predicted"/>
<name>A0A8H4QJW8_9AGAR</name>
<reference evidence="3 4" key="1">
    <citation type="submission" date="2019-12" db="EMBL/GenBank/DDBJ databases">
        <authorList>
            <person name="Floudas D."/>
            <person name="Bentzer J."/>
            <person name="Ahren D."/>
            <person name="Johansson T."/>
            <person name="Persson P."/>
            <person name="Tunlid A."/>
        </authorList>
    </citation>
    <scope>NUCLEOTIDE SEQUENCE [LARGE SCALE GENOMIC DNA]</scope>
    <source>
        <strain evidence="3 4">CBS 102.39</strain>
    </source>
</reference>
<feature type="compositionally biased region" description="Low complexity" evidence="1">
    <location>
        <begin position="204"/>
        <end position="221"/>
    </location>
</feature>
<organism evidence="3 4">
    <name type="scientific">Agrocybe pediades</name>
    <dbReference type="NCBI Taxonomy" id="84607"/>
    <lineage>
        <taxon>Eukaryota</taxon>
        <taxon>Fungi</taxon>
        <taxon>Dikarya</taxon>
        <taxon>Basidiomycota</taxon>
        <taxon>Agaricomycotina</taxon>
        <taxon>Agaricomycetes</taxon>
        <taxon>Agaricomycetidae</taxon>
        <taxon>Agaricales</taxon>
        <taxon>Agaricineae</taxon>
        <taxon>Strophariaceae</taxon>
        <taxon>Agrocybe</taxon>
    </lineage>
</organism>
<feature type="compositionally biased region" description="Polar residues" evidence="1">
    <location>
        <begin position="70"/>
        <end position="88"/>
    </location>
</feature>
<feature type="region of interest" description="Disordered" evidence="1">
    <location>
        <begin position="202"/>
        <end position="227"/>
    </location>
</feature>
<feature type="region of interest" description="Disordered" evidence="1">
    <location>
        <begin position="62"/>
        <end position="136"/>
    </location>
</feature>
<keyword evidence="2" id="KW-1133">Transmembrane helix</keyword>
<sequence>MEVEHRSQGVMVNALGFLYASLGFSLSVLGALLNAIYKGGTISPDMPPLPGNELRVRKNSKVRAGRSLHAQRSFSDQSSTAKKASTIVSEKRKPSGASASNRSSPAGREKRKSAEKESKEKGARSSSMHSHRRSRSMIPTITIDYFGSTESLRRNSIDSLKTDVRLASAVHVPQKPHILPTHASSPDIPIITTALPDLMDKHISPPNSTTTTSSFTSNSSNGERDREKHTFRLLNIKQWGKDKPKGGLSRTRSSPQLCHAPIMPAALCHKQAGSDGGETLKNLPAKVNPETPKPHKTLRKMSSAPGREKPASPKSAGTTPSRGTEKKRSQTLRTHPYEAPYFAPPPVPPLPRNIQSRPSSSKSLNQSPSKSQLAKP</sequence>
<keyword evidence="4" id="KW-1185">Reference proteome</keyword>
<evidence type="ECO:0000256" key="1">
    <source>
        <dbReference type="SAM" id="MobiDB-lite"/>
    </source>
</evidence>
<dbReference type="EMBL" id="JAACJL010000057">
    <property type="protein sequence ID" value="KAF4612424.1"/>
    <property type="molecule type" value="Genomic_DNA"/>
</dbReference>
<accession>A0A8H4QJW8</accession>
<comment type="caution">
    <text evidence="3">The sequence shown here is derived from an EMBL/GenBank/DDBJ whole genome shotgun (WGS) entry which is preliminary data.</text>
</comment>
<dbReference type="AlphaFoldDB" id="A0A8H4QJW8"/>